<gene>
    <name evidence="1" type="ORF">AFUS01_LOCUS22946</name>
</gene>
<feature type="non-terminal residue" evidence="1">
    <location>
        <position position="37"/>
    </location>
</feature>
<accession>A0A8J2KE75</accession>
<organism evidence="1 2">
    <name type="scientific">Allacma fusca</name>
    <dbReference type="NCBI Taxonomy" id="39272"/>
    <lineage>
        <taxon>Eukaryota</taxon>
        <taxon>Metazoa</taxon>
        <taxon>Ecdysozoa</taxon>
        <taxon>Arthropoda</taxon>
        <taxon>Hexapoda</taxon>
        <taxon>Collembola</taxon>
        <taxon>Symphypleona</taxon>
        <taxon>Sminthuridae</taxon>
        <taxon>Allacma</taxon>
    </lineage>
</organism>
<sequence length="37" mass="4167">MGFQVQILLDKSTKSYDPGQTVLGRIVVVNNDFRKAK</sequence>
<dbReference type="EMBL" id="CAJVCH010271611">
    <property type="protein sequence ID" value="CAG7734563.1"/>
    <property type="molecule type" value="Genomic_DNA"/>
</dbReference>
<evidence type="ECO:0000313" key="1">
    <source>
        <dbReference type="EMBL" id="CAG7734563.1"/>
    </source>
</evidence>
<keyword evidence="2" id="KW-1185">Reference proteome</keyword>
<protein>
    <submittedName>
        <fullName evidence="1">Uncharacterized protein</fullName>
    </submittedName>
</protein>
<reference evidence="1" key="1">
    <citation type="submission" date="2021-06" db="EMBL/GenBank/DDBJ databases">
        <authorList>
            <person name="Hodson N. C."/>
            <person name="Mongue J. A."/>
            <person name="Jaron S. K."/>
        </authorList>
    </citation>
    <scope>NUCLEOTIDE SEQUENCE</scope>
</reference>
<dbReference type="AlphaFoldDB" id="A0A8J2KE75"/>
<dbReference type="OrthoDB" id="2333384at2759"/>
<evidence type="ECO:0000313" key="2">
    <source>
        <dbReference type="Proteomes" id="UP000708208"/>
    </source>
</evidence>
<name>A0A8J2KE75_9HEXA</name>
<proteinExistence type="predicted"/>
<comment type="caution">
    <text evidence="1">The sequence shown here is derived from an EMBL/GenBank/DDBJ whole genome shotgun (WGS) entry which is preliminary data.</text>
</comment>
<dbReference type="Proteomes" id="UP000708208">
    <property type="component" value="Unassembled WGS sequence"/>
</dbReference>